<name>A0AA88ALD2_FICCA</name>
<dbReference type="Proteomes" id="UP001187192">
    <property type="component" value="Unassembled WGS sequence"/>
</dbReference>
<accession>A0AA88ALD2</accession>
<dbReference type="PANTHER" id="PTHR36313">
    <property type="entry name" value="ROOT MERISTEM GROWTH FACTOR 2"/>
    <property type="match status" value="1"/>
</dbReference>
<evidence type="ECO:0000313" key="3">
    <source>
        <dbReference type="Proteomes" id="UP001187192"/>
    </source>
</evidence>
<dbReference type="PANTHER" id="PTHR36313:SF1">
    <property type="entry name" value="PROTEIN GOLVEN 11-RELATED"/>
    <property type="match status" value="1"/>
</dbReference>
<gene>
    <name evidence="2" type="ORF">TIFTF001_011306</name>
</gene>
<dbReference type="GO" id="GO:0010082">
    <property type="term" value="P:regulation of root meristem growth"/>
    <property type="evidence" value="ECO:0007669"/>
    <property type="project" value="InterPro"/>
</dbReference>
<dbReference type="GO" id="GO:0030154">
    <property type="term" value="P:cell differentiation"/>
    <property type="evidence" value="ECO:0007669"/>
    <property type="project" value="TreeGrafter"/>
</dbReference>
<comment type="caution">
    <text evidence="2">The sequence shown here is derived from an EMBL/GenBank/DDBJ whole genome shotgun (WGS) entry which is preliminary data.</text>
</comment>
<dbReference type="InterPro" id="IPR038804">
    <property type="entry name" value="RGF3"/>
</dbReference>
<dbReference type="GO" id="GO:0005615">
    <property type="term" value="C:extracellular space"/>
    <property type="evidence" value="ECO:0007669"/>
    <property type="project" value="TreeGrafter"/>
</dbReference>
<organism evidence="2 3">
    <name type="scientific">Ficus carica</name>
    <name type="common">Common fig</name>
    <dbReference type="NCBI Taxonomy" id="3494"/>
    <lineage>
        <taxon>Eukaryota</taxon>
        <taxon>Viridiplantae</taxon>
        <taxon>Streptophyta</taxon>
        <taxon>Embryophyta</taxon>
        <taxon>Tracheophyta</taxon>
        <taxon>Spermatophyta</taxon>
        <taxon>Magnoliopsida</taxon>
        <taxon>eudicotyledons</taxon>
        <taxon>Gunneridae</taxon>
        <taxon>Pentapetalae</taxon>
        <taxon>rosids</taxon>
        <taxon>fabids</taxon>
        <taxon>Rosales</taxon>
        <taxon>Moraceae</taxon>
        <taxon>Ficeae</taxon>
        <taxon>Ficus</taxon>
    </lineage>
</organism>
<reference evidence="2" key="1">
    <citation type="submission" date="2023-07" db="EMBL/GenBank/DDBJ databases">
        <title>draft genome sequence of fig (Ficus carica).</title>
        <authorList>
            <person name="Takahashi T."/>
            <person name="Nishimura K."/>
        </authorList>
    </citation>
    <scope>NUCLEOTIDE SEQUENCE</scope>
</reference>
<dbReference type="AlphaFoldDB" id="A0AA88ALD2"/>
<dbReference type="EMBL" id="BTGU01000013">
    <property type="protein sequence ID" value="GMN42081.1"/>
    <property type="molecule type" value="Genomic_DNA"/>
</dbReference>
<dbReference type="GO" id="GO:0010628">
    <property type="term" value="P:positive regulation of gene expression"/>
    <property type="evidence" value="ECO:0007669"/>
    <property type="project" value="TreeGrafter"/>
</dbReference>
<evidence type="ECO:0000313" key="2">
    <source>
        <dbReference type="EMBL" id="GMN42081.1"/>
    </source>
</evidence>
<evidence type="ECO:0000256" key="1">
    <source>
        <dbReference type="SAM" id="SignalP"/>
    </source>
</evidence>
<feature type="chain" id="PRO_5041685048" evidence="1">
    <location>
        <begin position="26"/>
        <end position="157"/>
    </location>
</feature>
<feature type="signal peptide" evidence="1">
    <location>
        <begin position="1"/>
        <end position="25"/>
    </location>
</feature>
<dbReference type="GO" id="GO:0008284">
    <property type="term" value="P:positive regulation of cell population proliferation"/>
    <property type="evidence" value="ECO:0007669"/>
    <property type="project" value="TreeGrafter"/>
</dbReference>
<dbReference type="GO" id="GO:0008083">
    <property type="term" value="F:growth factor activity"/>
    <property type="evidence" value="ECO:0007669"/>
    <property type="project" value="InterPro"/>
</dbReference>
<keyword evidence="1" id="KW-0732">Signal</keyword>
<protein>
    <submittedName>
        <fullName evidence="2">Uncharacterized protein</fullName>
    </submittedName>
</protein>
<proteinExistence type="predicted"/>
<sequence length="157" mass="17048">MPSVMKCPNFLLMLLCFSSVLLSSALAPQDGNIATTEVTAVLKTQKEFKVSSTAVTTSTTERNKIIGGRKMALRKATRPDKVQAQGVSRCNDSTKVLAGSNNRVEDKFGGKNRSLSDQKVKCKRTVGRFSAEIEKTAGFVAFNADYGAPRHHPPKNN</sequence>
<keyword evidence="3" id="KW-1185">Reference proteome</keyword>